<dbReference type="RefSeq" id="XP_018262927.1">
    <property type="nucleotide sequence ID" value="XM_018407716.1"/>
</dbReference>
<dbReference type="Proteomes" id="UP000078595">
    <property type="component" value="Chromosome 5"/>
</dbReference>
<gene>
    <name evidence="2" type="ORF">I303_04416</name>
    <name evidence="3" type="ORF">I303_104606</name>
</gene>
<dbReference type="EMBL" id="CP144534">
    <property type="protein sequence ID" value="WWC62019.1"/>
    <property type="molecule type" value="Genomic_DNA"/>
</dbReference>
<name>A0A1A6A4V0_9TREE</name>
<dbReference type="AlphaFoldDB" id="A0A1A6A4V0"/>
<dbReference type="KEGG" id="kdj:28968115"/>
<evidence type="ECO:0000313" key="3">
    <source>
        <dbReference type="EMBL" id="WWC62019.1"/>
    </source>
</evidence>
<organism evidence="2">
    <name type="scientific">Kwoniella dejecticola CBS 10117</name>
    <dbReference type="NCBI Taxonomy" id="1296121"/>
    <lineage>
        <taxon>Eukaryota</taxon>
        <taxon>Fungi</taxon>
        <taxon>Dikarya</taxon>
        <taxon>Basidiomycota</taxon>
        <taxon>Agaricomycotina</taxon>
        <taxon>Tremellomycetes</taxon>
        <taxon>Tremellales</taxon>
        <taxon>Cryptococcaceae</taxon>
        <taxon>Kwoniella</taxon>
    </lineage>
</organism>
<evidence type="ECO:0000313" key="4">
    <source>
        <dbReference type="Proteomes" id="UP000078595"/>
    </source>
</evidence>
<evidence type="ECO:0000256" key="1">
    <source>
        <dbReference type="SAM" id="MobiDB-lite"/>
    </source>
</evidence>
<dbReference type="GeneID" id="28968115"/>
<sequence>MPPRRPPFKDSVEQETGVRGITPSTAGSERSLVQRGKKPRSFSPREAAAFLEIVDHIVRNGLVKAGGQNSDLRDKSKADVFSLGGHLSPAQSHLKAFLPYLNRGVMIDEWIAV</sequence>
<dbReference type="EMBL" id="KI894031">
    <property type="protein sequence ID" value="OBR85085.1"/>
    <property type="molecule type" value="Genomic_DNA"/>
</dbReference>
<proteinExistence type="predicted"/>
<reference evidence="2" key="1">
    <citation type="submission" date="2013-07" db="EMBL/GenBank/DDBJ databases">
        <title>The Genome Sequence of Cryptococcus dejecticola CBS10117.</title>
        <authorList>
            <consortium name="The Broad Institute Genome Sequencing Platform"/>
            <person name="Cuomo C."/>
            <person name="Litvintseva A."/>
            <person name="Chen Y."/>
            <person name="Heitman J."/>
            <person name="Sun S."/>
            <person name="Springer D."/>
            <person name="Dromer F."/>
            <person name="Young S.K."/>
            <person name="Zeng Q."/>
            <person name="Gargeya S."/>
            <person name="Fitzgerald M."/>
            <person name="Abouelleil A."/>
            <person name="Alvarado L."/>
            <person name="Berlin A.M."/>
            <person name="Chapman S.B."/>
            <person name="Dewar J."/>
            <person name="Goldberg J."/>
            <person name="Griggs A."/>
            <person name="Gujja S."/>
            <person name="Hansen M."/>
            <person name="Howarth C."/>
            <person name="Imamovic A."/>
            <person name="Larimer J."/>
            <person name="McCowan C."/>
            <person name="Murphy C."/>
            <person name="Pearson M."/>
            <person name="Priest M."/>
            <person name="Roberts A."/>
            <person name="Saif S."/>
            <person name="Shea T."/>
            <person name="Sykes S."/>
            <person name="Wortman J."/>
            <person name="Nusbaum C."/>
            <person name="Birren B."/>
        </authorList>
    </citation>
    <scope>NUCLEOTIDE SEQUENCE [LARGE SCALE GENOMIC DNA]</scope>
    <source>
        <strain evidence="2">CBS 10117</strain>
    </source>
</reference>
<reference evidence="3" key="3">
    <citation type="submission" date="2024-02" db="EMBL/GenBank/DDBJ databases">
        <title>Comparative genomics of Cryptococcus and Kwoniella reveals pathogenesis evolution and contrasting modes of karyotype evolution via chromosome fusion or intercentromeric recombination.</title>
        <authorList>
            <person name="Coelho M.A."/>
            <person name="David-Palma M."/>
            <person name="Shea T."/>
            <person name="Bowers K."/>
            <person name="McGinley-Smith S."/>
            <person name="Mohammad A.W."/>
            <person name="Gnirke A."/>
            <person name="Yurkov A.M."/>
            <person name="Nowrousian M."/>
            <person name="Sun S."/>
            <person name="Cuomo C.A."/>
            <person name="Heitman J."/>
        </authorList>
    </citation>
    <scope>NUCLEOTIDE SEQUENCE</scope>
    <source>
        <strain evidence="3">CBS 10117</strain>
    </source>
</reference>
<keyword evidence="4" id="KW-1185">Reference proteome</keyword>
<accession>A0A1A6A4V0</accession>
<feature type="region of interest" description="Disordered" evidence="1">
    <location>
        <begin position="1"/>
        <end position="40"/>
    </location>
</feature>
<reference evidence="3" key="2">
    <citation type="submission" date="2013-07" db="EMBL/GenBank/DDBJ databases">
        <authorList>
            <consortium name="The Broad Institute Genome Sequencing Platform"/>
            <person name="Cuomo C."/>
            <person name="Litvintseva A."/>
            <person name="Chen Y."/>
            <person name="Heitman J."/>
            <person name="Sun S."/>
            <person name="Springer D."/>
            <person name="Dromer F."/>
            <person name="Young S.K."/>
            <person name="Zeng Q."/>
            <person name="Gargeya S."/>
            <person name="Fitzgerald M."/>
            <person name="Abouelleil A."/>
            <person name="Alvarado L."/>
            <person name="Berlin A.M."/>
            <person name="Chapman S.B."/>
            <person name="Dewar J."/>
            <person name="Goldberg J."/>
            <person name="Griggs A."/>
            <person name="Gujja S."/>
            <person name="Hansen M."/>
            <person name="Howarth C."/>
            <person name="Imamovic A."/>
            <person name="Larimer J."/>
            <person name="McCowan C."/>
            <person name="Murphy C."/>
            <person name="Pearson M."/>
            <person name="Priest M."/>
            <person name="Roberts A."/>
            <person name="Saif S."/>
            <person name="Shea T."/>
            <person name="Sykes S."/>
            <person name="Wortman J."/>
            <person name="Nusbaum C."/>
            <person name="Birren B."/>
        </authorList>
    </citation>
    <scope>NUCLEOTIDE SEQUENCE</scope>
    <source>
        <strain evidence="3">CBS 10117</strain>
    </source>
</reference>
<protein>
    <submittedName>
        <fullName evidence="2">Uncharacterized protein</fullName>
    </submittedName>
</protein>
<evidence type="ECO:0000313" key="2">
    <source>
        <dbReference type="EMBL" id="OBR85085.1"/>
    </source>
</evidence>
<dbReference type="VEuPathDB" id="FungiDB:I303_04416"/>